<dbReference type="AlphaFoldDB" id="A0A8J9YGA1"/>
<sequence length="90" mass="9620">MISTWVLSDQKRSLNQELNELKESMTSTTTSTTSAPVSEETTSSSVSEEPVTSSSSPSSLDPDQNLPEDLETISKNIQESKLISSILAGA</sequence>
<reference evidence="2" key="1">
    <citation type="submission" date="2021-12" db="EMBL/GenBank/DDBJ databases">
        <authorList>
            <person name="Martin H S."/>
        </authorList>
    </citation>
    <scope>NUCLEOTIDE SEQUENCE</scope>
</reference>
<name>A0A8J9YGA1_9NEOP</name>
<feature type="non-terminal residue" evidence="2">
    <location>
        <position position="90"/>
    </location>
</feature>
<dbReference type="Proteomes" id="UP000838878">
    <property type="component" value="Chromosome 5"/>
</dbReference>
<evidence type="ECO:0000313" key="2">
    <source>
        <dbReference type="EMBL" id="CAH0725056.1"/>
    </source>
</evidence>
<feature type="region of interest" description="Disordered" evidence="1">
    <location>
        <begin position="20"/>
        <end position="75"/>
    </location>
</feature>
<keyword evidence="3" id="KW-1185">Reference proteome</keyword>
<gene>
    <name evidence="2" type="ORF">BINO364_LOCUS10677</name>
</gene>
<dbReference type="EMBL" id="OV170225">
    <property type="protein sequence ID" value="CAH0725056.1"/>
    <property type="molecule type" value="Genomic_DNA"/>
</dbReference>
<evidence type="ECO:0000313" key="3">
    <source>
        <dbReference type="Proteomes" id="UP000838878"/>
    </source>
</evidence>
<organism evidence="2 3">
    <name type="scientific">Brenthis ino</name>
    <name type="common">lesser marbled fritillary</name>
    <dbReference type="NCBI Taxonomy" id="405034"/>
    <lineage>
        <taxon>Eukaryota</taxon>
        <taxon>Metazoa</taxon>
        <taxon>Ecdysozoa</taxon>
        <taxon>Arthropoda</taxon>
        <taxon>Hexapoda</taxon>
        <taxon>Insecta</taxon>
        <taxon>Pterygota</taxon>
        <taxon>Neoptera</taxon>
        <taxon>Endopterygota</taxon>
        <taxon>Lepidoptera</taxon>
        <taxon>Glossata</taxon>
        <taxon>Ditrysia</taxon>
        <taxon>Papilionoidea</taxon>
        <taxon>Nymphalidae</taxon>
        <taxon>Heliconiinae</taxon>
        <taxon>Argynnini</taxon>
        <taxon>Brenthis</taxon>
    </lineage>
</organism>
<protein>
    <submittedName>
        <fullName evidence="2">Uncharacterized protein</fullName>
    </submittedName>
</protein>
<accession>A0A8J9YGA1</accession>
<feature type="compositionally biased region" description="Low complexity" evidence="1">
    <location>
        <begin position="24"/>
        <end position="59"/>
    </location>
</feature>
<evidence type="ECO:0000256" key="1">
    <source>
        <dbReference type="SAM" id="MobiDB-lite"/>
    </source>
</evidence>
<proteinExistence type="predicted"/>